<dbReference type="AlphaFoldDB" id="A0A4Y2TI13"/>
<sequence>MNADIQRSFSDESGSICHFQDNKKPPPRYWDIRSFWDDITLMKPHLSHSSFSLNIQSSGMGCPENPSHQLPLDKDEEIGSIP</sequence>
<organism evidence="2 3">
    <name type="scientific">Araneus ventricosus</name>
    <name type="common">Orbweaver spider</name>
    <name type="synonym">Epeira ventricosa</name>
    <dbReference type="NCBI Taxonomy" id="182803"/>
    <lineage>
        <taxon>Eukaryota</taxon>
        <taxon>Metazoa</taxon>
        <taxon>Ecdysozoa</taxon>
        <taxon>Arthropoda</taxon>
        <taxon>Chelicerata</taxon>
        <taxon>Arachnida</taxon>
        <taxon>Araneae</taxon>
        <taxon>Araneomorphae</taxon>
        <taxon>Entelegynae</taxon>
        <taxon>Araneoidea</taxon>
        <taxon>Araneidae</taxon>
        <taxon>Araneus</taxon>
    </lineage>
</organism>
<dbReference type="Proteomes" id="UP000499080">
    <property type="component" value="Unassembled WGS sequence"/>
</dbReference>
<feature type="compositionally biased region" description="Polar residues" evidence="1">
    <location>
        <begin position="1"/>
        <end position="13"/>
    </location>
</feature>
<evidence type="ECO:0000256" key="1">
    <source>
        <dbReference type="SAM" id="MobiDB-lite"/>
    </source>
</evidence>
<proteinExistence type="predicted"/>
<dbReference type="EMBL" id="BGPR01028815">
    <property type="protein sequence ID" value="GBO00229.1"/>
    <property type="molecule type" value="Genomic_DNA"/>
</dbReference>
<reference evidence="2 3" key="1">
    <citation type="journal article" date="2019" name="Sci. Rep.">
        <title>Orb-weaving spider Araneus ventricosus genome elucidates the spidroin gene catalogue.</title>
        <authorList>
            <person name="Kono N."/>
            <person name="Nakamura H."/>
            <person name="Ohtoshi R."/>
            <person name="Moran D.A.P."/>
            <person name="Shinohara A."/>
            <person name="Yoshida Y."/>
            <person name="Fujiwara M."/>
            <person name="Mori M."/>
            <person name="Tomita M."/>
            <person name="Arakawa K."/>
        </authorList>
    </citation>
    <scope>NUCLEOTIDE SEQUENCE [LARGE SCALE GENOMIC DNA]</scope>
</reference>
<name>A0A4Y2TI13_ARAVE</name>
<comment type="caution">
    <text evidence="2">The sequence shown here is derived from an EMBL/GenBank/DDBJ whole genome shotgun (WGS) entry which is preliminary data.</text>
</comment>
<feature type="region of interest" description="Disordered" evidence="1">
    <location>
        <begin position="57"/>
        <end position="82"/>
    </location>
</feature>
<accession>A0A4Y2TI13</accession>
<feature type="region of interest" description="Disordered" evidence="1">
    <location>
        <begin position="1"/>
        <end position="25"/>
    </location>
</feature>
<protein>
    <submittedName>
        <fullName evidence="2">Uncharacterized protein</fullName>
    </submittedName>
</protein>
<keyword evidence="3" id="KW-1185">Reference proteome</keyword>
<evidence type="ECO:0000313" key="3">
    <source>
        <dbReference type="Proteomes" id="UP000499080"/>
    </source>
</evidence>
<evidence type="ECO:0000313" key="2">
    <source>
        <dbReference type="EMBL" id="GBO00229.1"/>
    </source>
</evidence>
<gene>
    <name evidence="2" type="ORF">AVEN_130637_1</name>
</gene>